<evidence type="ECO:0000313" key="2">
    <source>
        <dbReference type="EMBL" id="GFN96845.1"/>
    </source>
</evidence>
<name>A0AAV3ZC88_9GAST</name>
<feature type="region of interest" description="Disordered" evidence="1">
    <location>
        <begin position="249"/>
        <end position="295"/>
    </location>
</feature>
<feature type="compositionally biased region" description="Low complexity" evidence="1">
    <location>
        <begin position="365"/>
        <end position="376"/>
    </location>
</feature>
<keyword evidence="2" id="KW-0808">Transferase</keyword>
<dbReference type="AlphaFoldDB" id="A0AAV3ZC88"/>
<feature type="compositionally biased region" description="Low complexity" evidence="1">
    <location>
        <begin position="735"/>
        <end position="744"/>
    </location>
</feature>
<reference evidence="2 3" key="1">
    <citation type="journal article" date="2021" name="Elife">
        <title>Chloroplast acquisition without the gene transfer in kleptoplastic sea slugs, Plakobranchus ocellatus.</title>
        <authorList>
            <person name="Maeda T."/>
            <person name="Takahashi S."/>
            <person name="Yoshida T."/>
            <person name="Shimamura S."/>
            <person name="Takaki Y."/>
            <person name="Nagai Y."/>
            <person name="Toyoda A."/>
            <person name="Suzuki Y."/>
            <person name="Arimoto A."/>
            <person name="Ishii H."/>
            <person name="Satoh N."/>
            <person name="Nishiyama T."/>
            <person name="Hasebe M."/>
            <person name="Maruyama T."/>
            <person name="Minagawa J."/>
            <person name="Obokata J."/>
            <person name="Shigenobu S."/>
        </authorList>
    </citation>
    <scope>NUCLEOTIDE SEQUENCE [LARGE SCALE GENOMIC DNA]</scope>
</reference>
<dbReference type="Proteomes" id="UP000735302">
    <property type="component" value="Unassembled WGS sequence"/>
</dbReference>
<feature type="region of interest" description="Disordered" evidence="1">
    <location>
        <begin position="38"/>
        <end position="75"/>
    </location>
</feature>
<feature type="compositionally biased region" description="Polar residues" evidence="1">
    <location>
        <begin position="786"/>
        <end position="797"/>
    </location>
</feature>
<gene>
    <name evidence="2" type="ORF">PoB_002335100</name>
</gene>
<dbReference type="EMBL" id="BLXT01002711">
    <property type="protein sequence ID" value="GFN96845.1"/>
    <property type="molecule type" value="Genomic_DNA"/>
</dbReference>
<sequence>MISGFQALLQANRPVAELEPATIPVDLRTDLLCTVHQERATTESSDSSHSNSEEDSRDEQREALCTGDSDGQLGTEVGRARDFLGAGQLMAALNRAKYSHLVDSDDACEEKRLIEAPSKGAPPAIGSGGCEDRSYLLSESAGALNVKGISMAAGPSTSLDPRDRRESNSSYAEEDHPSVGTKRPIKNDFNYQELDDEFGSRPVDPAAPLTMSLKQNSAEVSPGQAYSINPDRIVGHEYGVRPLLDDDELQDSYSGHTHSSVKSEGGSLSRLHSYGIDGGMTNQGLSTGGDPKSVQHQIIPGTAVKQEQAAVASEPAKADAVDSAAMTTSSSSVISPDMDSSFDVFSAAPFKARSSKRNTPSQVLASGPSAASANPADVFESAPFKYKSSKHSSGSSTVTSPGSSQLHHSQDVFGSAPFSPPATAMTPGSTCPSSSTVSPSMDDIMFIKTPDDAQPGSLPSAVSGHGLSSGFQQQHQHQLSGGAVPVHIDSWHRGGAGAGVGSGANLGSGGAGTSFGSVHQDVQLRAKNSNVSVPYPDSSSFAVSDDPFGGVPWNKAFKRSLKKNRVESSIPITSADSFPQTSHQSAQMFPQPVKSSANFPPSSSNFQPLAPTQANTMAVESKGYQLQQLQANVQSVTSTRPKMHQGQVQPTVKPAQPQPVMSSSLQTFASHQAPGMARPQEGFAAQRPGNLPMPVVPSGAGAAAHFLQHQHQRHHQEQQQRQQQEQHQRQSWGFNNGQGEEQQQPDWDAMRNNVQDDGGSYQRLKTKTDPSSSSSSSHQGKRSSRDVSTSAFANMSFNDEDELDATSPRESPLGAATTGSLRMSPAVSGVPTKGKSSSPSFGGVGESGRAVVVAAAQSSGYDTGTWPRKHRRHQAKAEPFSVSKKL</sequence>
<keyword evidence="3" id="KW-1185">Reference proteome</keyword>
<keyword evidence="2" id="KW-0418">Kinase</keyword>
<dbReference type="GO" id="GO:0016301">
    <property type="term" value="F:kinase activity"/>
    <property type="evidence" value="ECO:0007669"/>
    <property type="project" value="UniProtKB-KW"/>
</dbReference>
<feature type="compositionally biased region" description="Polar residues" evidence="1">
    <location>
        <begin position="659"/>
        <end position="670"/>
    </location>
</feature>
<comment type="caution">
    <text evidence="2">The sequence shown here is derived from an EMBL/GenBank/DDBJ whole genome shotgun (WGS) entry which is preliminary data.</text>
</comment>
<accession>A0AAV3ZC88</accession>
<feature type="compositionally biased region" description="Low complexity" evidence="1">
    <location>
        <begin position="391"/>
        <end position="404"/>
    </location>
</feature>
<evidence type="ECO:0000313" key="3">
    <source>
        <dbReference type="Proteomes" id="UP000735302"/>
    </source>
</evidence>
<feature type="compositionally biased region" description="Polar residues" evidence="1">
    <location>
        <begin position="251"/>
        <end position="262"/>
    </location>
</feature>
<protein>
    <submittedName>
        <fullName evidence="2">Ap2-associated protein kinase 1</fullName>
    </submittedName>
</protein>
<evidence type="ECO:0000256" key="1">
    <source>
        <dbReference type="SAM" id="MobiDB-lite"/>
    </source>
</evidence>
<feature type="region of interest" description="Disordered" evidence="1">
    <location>
        <begin position="351"/>
        <end position="476"/>
    </location>
</feature>
<feature type="region of interest" description="Disordered" evidence="1">
    <location>
        <begin position="859"/>
        <end position="886"/>
    </location>
</feature>
<organism evidence="2 3">
    <name type="scientific">Plakobranchus ocellatus</name>
    <dbReference type="NCBI Taxonomy" id="259542"/>
    <lineage>
        <taxon>Eukaryota</taxon>
        <taxon>Metazoa</taxon>
        <taxon>Spiralia</taxon>
        <taxon>Lophotrochozoa</taxon>
        <taxon>Mollusca</taxon>
        <taxon>Gastropoda</taxon>
        <taxon>Heterobranchia</taxon>
        <taxon>Euthyneura</taxon>
        <taxon>Panpulmonata</taxon>
        <taxon>Sacoglossa</taxon>
        <taxon>Placobranchoidea</taxon>
        <taxon>Plakobranchidae</taxon>
        <taxon>Plakobranchus</taxon>
    </lineage>
</organism>
<proteinExistence type="predicted"/>
<feature type="region of interest" description="Disordered" evidence="1">
    <location>
        <begin position="638"/>
        <end position="845"/>
    </location>
</feature>
<feature type="compositionally biased region" description="Basic and acidic residues" evidence="1">
    <location>
        <begin position="51"/>
        <end position="62"/>
    </location>
</feature>
<feature type="region of interest" description="Disordered" evidence="1">
    <location>
        <begin position="151"/>
        <end position="187"/>
    </location>
</feature>
<feature type="compositionally biased region" description="Basic and acidic residues" evidence="1">
    <location>
        <begin position="160"/>
        <end position="177"/>
    </location>
</feature>
<feature type="compositionally biased region" description="Polar residues" evidence="1">
    <location>
        <begin position="638"/>
        <end position="650"/>
    </location>
</feature>
<feature type="compositionally biased region" description="Low complexity" evidence="1">
    <location>
        <begin position="426"/>
        <end position="440"/>
    </location>
</feature>